<accession>A0ABP9TPW0</accession>
<evidence type="ECO:0000313" key="3">
    <source>
        <dbReference type="Proteomes" id="UP001501257"/>
    </source>
</evidence>
<proteinExistence type="predicted"/>
<comment type="caution">
    <text evidence="2">The sequence shown here is derived from an EMBL/GenBank/DDBJ whole genome shotgun (WGS) entry which is preliminary data.</text>
</comment>
<gene>
    <name evidence="2" type="ORF">GCM10025778_15530</name>
</gene>
<organism evidence="2 3">
    <name type="scientific">Paeniglutamicibacter antarcticus</name>
    <dbReference type="NCBI Taxonomy" id="494023"/>
    <lineage>
        <taxon>Bacteria</taxon>
        <taxon>Bacillati</taxon>
        <taxon>Actinomycetota</taxon>
        <taxon>Actinomycetes</taxon>
        <taxon>Micrococcales</taxon>
        <taxon>Micrococcaceae</taxon>
        <taxon>Paeniglutamicibacter</taxon>
    </lineage>
</organism>
<evidence type="ECO:0000256" key="1">
    <source>
        <dbReference type="SAM" id="Phobius"/>
    </source>
</evidence>
<feature type="transmembrane region" description="Helical" evidence="1">
    <location>
        <begin position="80"/>
        <end position="102"/>
    </location>
</feature>
<reference evidence="3" key="1">
    <citation type="journal article" date="2019" name="Int. J. Syst. Evol. Microbiol.">
        <title>The Global Catalogue of Microorganisms (GCM) 10K type strain sequencing project: providing services to taxonomists for standard genome sequencing and annotation.</title>
        <authorList>
            <consortium name="The Broad Institute Genomics Platform"/>
            <consortium name="The Broad Institute Genome Sequencing Center for Infectious Disease"/>
            <person name="Wu L."/>
            <person name="Ma J."/>
        </authorList>
    </citation>
    <scope>NUCLEOTIDE SEQUENCE [LARGE SCALE GENOMIC DNA]</scope>
    <source>
        <strain evidence="3">JCM 18952</strain>
    </source>
</reference>
<keyword evidence="1" id="KW-0472">Membrane</keyword>
<keyword evidence="1" id="KW-0812">Transmembrane</keyword>
<keyword evidence="1" id="KW-1133">Transmembrane helix</keyword>
<feature type="transmembrane region" description="Helical" evidence="1">
    <location>
        <begin position="114"/>
        <end position="136"/>
    </location>
</feature>
<dbReference type="RefSeq" id="WP_210100904.1">
    <property type="nucleotide sequence ID" value="NZ_BAABLK010000026.1"/>
</dbReference>
<name>A0ABP9TPW0_9MICC</name>
<sequence>MNTSPRSDPTFLIWAATVIAVAISIAAGWVALGTATGEIGPMGADGAPADVEFWAPIGWTSMAAVLPITVAAWKSARWGAIALAGATGVQVIVATMVIGRYADSDFNSGGLEGLIYLIPVVLGVVGGTSSLIAVMVRRHQAKG</sequence>
<evidence type="ECO:0000313" key="2">
    <source>
        <dbReference type="EMBL" id="GAA5227020.1"/>
    </source>
</evidence>
<dbReference type="EMBL" id="BAABLK010000026">
    <property type="protein sequence ID" value="GAA5227020.1"/>
    <property type="molecule type" value="Genomic_DNA"/>
</dbReference>
<protein>
    <submittedName>
        <fullName evidence="2">Uncharacterized protein</fullName>
    </submittedName>
</protein>
<keyword evidence="3" id="KW-1185">Reference proteome</keyword>
<feature type="transmembrane region" description="Helical" evidence="1">
    <location>
        <begin position="53"/>
        <end position="73"/>
    </location>
</feature>
<dbReference type="Proteomes" id="UP001501257">
    <property type="component" value="Unassembled WGS sequence"/>
</dbReference>
<feature type="transmembrane region" description="Helical" evidence="1">
    <location>
        <begin position="12"/>
        <end position="33"/>
    </location>
</feature>